<evidence type="ECO:0000313" key="4">
    <source>
        <dbReference type="Proteomes" id="UP001597441"/>
    </source>
</evidence>
<dbReference type="PANTHER" id="PTHR34477">
    <property type="entry name" value="UPF0213 PROTEIN YHBQ"/>
    <property type="match status" value="1"/>
</dbReference>
<dbReference type="SMART" id="SM00465">
    <property type="entry name" value="GIYc"/>
    <property type="match status" value="1"/>
</dbReference>
<dbReference type="SUPFAM" id="SSF82771">
    <property type="entry name" value="GIY-YIG endonuclease"/>
    <property type="match status" value="1"/>
</dbReference>
<dbReference type="Proteomes" id="UP001597441">
    <property type="component" value="Unassembled WGS sequence"/>
</dbReference>
<reference evidence="4" key="1">
    <citation type="journal article" date="2019" name="Int. J. Syst. Evol. Microbiol.">
        <title>The Global Catalogue of Microorganisms (GCM) 10K type strain sequencing project: providing services to taxonomists for standard genome sequencing and annotation.</title>
        <authorList>
            <consortium name="The Broad Institute Genomics Platform"/>
            <consortium name="The Broad Institute Genome Sequencing Center for Infectious Disease"/>
            <person name="Wu L."/>
            <person name="Ma J."/>
        </authorList>
    </citation>
    <scope>NUCLEOTIDE SEQUENCE [LARGE SCALE GENOMIC DNA]</scope>
    <source>
        <strain evidence="4">KCTC 42903</strain>
    </source>
</reference>
<dbReference type="CDD" id="cd10456">
    <property type="entry name" value="GIY-YIG_UPF0213"/>
    <property type="match status" value="1"/>
</dbReference>
<comment type="caution">
    <text evidence="3">The sequence shown here is derived from an EMBL/GenBank/DDBJ whole genome shotgun (WGS) entry which is preliminary data.</text>
</comment>
<protein>
    <submittedName>
        <fullName evidence="3">GIY-YIG nuclease family protein</fullName>
    </submittedName>
</protein>
<proteinExistence type="inferred from homology"/>
<evidence type="ECO:0000313" key="3">
    <source>
        <dbReference type="EMBL" id="MFD2535786.1"/>
    </source>
</evidence>
<organism evidence="3 4">
    <name type="scientific">Gelatiniphilus marinus</name>
    <dbReference type="NCBI Taxonomy" id="1759464"/>
    <lineage>
        <taxon>Bacteria</taxon>
        <taxon>Pseudomonadati</taxon>
        <taxon>Bacteroidota</taxon>
        <taxon>Flavobacteriia</taxon>
        <taxon>Flavobacteriales</taxon>
        <taxon>Flavobacteriaceae</taxon>
        <taxon>Gelatiniphilus</taxon>
    </lineage>
</organism>
<name>A0ABW5JVG7_9FLAO</name>
<sequence>MEFYYVYILLCSDNTFYTGMTNDLERRVNQHKSGYKKDSYTFERRPIELVWYLECTNPTEAIKIEKQIKGWSHKKKEALINENWKDLIEFSKNYTEYGHPNTRDQSSTSSDLHQFS</sequence>
<dbReference type="PROSITE" id="PS50164">
    <property type="entry name" value="GIY_YIG"/>
    <property type="match status" value="1"/>
</dbReference>
<dbReference type="RefSeq" id="WP_388018950.1">
    <property type="nucleotide sequence ID" value="NZ_JBHUDT010000004.1"/>
</dbReference>
<accession>A0ABW5JVG7</accession>
<dbReference type="Pfam" id="PF01541">
    <property type="entry name" value="GIY-YIG"/>
    <property type="match status" value="1"/>
</dbReference>
<dbReference type="InterPro" id="IPR000305">
    <property type="entry name" value="GIY-YIG_endonuc"/>
</dbReference>
<gene>
    <name evidence="3" type="ORF">ACFSQS_11790</name>
</gene>
<evidence type="ECO:0000256" key="1">
    <source>
        <dbReference type="ARBA" id="ARBA00007435"/>
    </source>
</evidence>
<keyword evidence="4" id="KW-1185">Reference proteome</keyword>
<dbReference type="PANTHER" id="PTHR34477:SF1">
    <property type="entry name" value="UPF0213 PROTEIN YHBQ"/>
    <property type="match status" value="1"/>
</dbReference>
<dbReference type="InterPro" id="IPR050190">
    <property type="entry name" value="UPF0213_domain"/>
</dbReference>
<feature type="domain" description="GIY-YIG" evidence="2">
    <location>
        <begin position="2"/>
        <end position="78"/>
    </location>
</feature>
<comment type="similarity">
    <text evidence="1">Belongs to the UPF0213 family.</text>
</comment>
<dbReference type="Gene3D" id="3.40.1440.10">
    <property type="entry name" value="GIY-YIG endonuclease"/>
    <property type="match status" value="1"/>
</dbReference>
<dbReference type="EMBL" id="JBHULK010000004">
    <property type="protein sequence ID" value="MFD2535786.1"/>
    <property type="molecule type" value="Genomic_DNA"/>
</dbReference>
<evidence type="ECO:0000259" key="2">
    <source>
        <dbReference type="PROSITE" id="PS50164"/>
    </source>
</evidence>
<dbReference type="InterPro" id="IPR035901">
    <property type="entry name" value="GIY-YIG_endonuc_sf"/>
</dbReference>